<evidence type="ECO:0000256" key="1">
    <source>
        <dbReference type="ARBA" id="ARBA00009437"/>
    </source>
</evidence>
<keyword evidence="4" id="KW-0804">Transcription</keyword>
<accession>A0A8J7KKP6</accession>
<dbReference type="InterPro" id="IPR036388">
    <property type="entry name" value="WH-like_DNA-bd_sf"/>
</dbReference>
<dbReference type="GO" id="GO:0032993">
    <property type="term" value="C:protein-DNA complex"/>
    <property type="evidence" value="ECO:0007669"/>
    <property type="project" value="TreeGrafter"/>
</dbReference>
<evidence type="ECO:0000259" key="5">
    <source>
        <dbReference type="PROSITE" id="PS50931"/>
    </source>
</evidence>
<reference evidence="6" key="1">
    <citation type="submission" date="2020-11" db="EMBL/GenBank/DDBJ databases">
        <title>Sequencing the genomes of 1000 actinobacteria strains.</title>
        <authorList>
            <person name="Klenk H.-P."/>
        </authorList>
    </citation>
    <scope>NUCLEOTIDE SEQUENCE</scope>
    <source>
        <strain evidence="6">DSM 45356</strain>
    </source>
</reference>
<keyword evidence="7" id="KW-1185">Reference proteome</keyword>
<evidence type="ECO:0000256" key="4">
    <source>
        <dbReference type="ARBA" id="ARBA00023163"/>
    </source>
</evidence>
<evidence type="ECO:0000256" key="2">
    <source>
        <dbReference type="ARBA" id="ARBA00023015"/>
    </source>
</evidence>
<dbReference type="InterPro" id="IPR005119">
    <property type="entry name" value="LysR_subst-bd"/>
</dbReference>
<dbReference type="RefSeq" id="WP_197007897.1">
    <property type="nucleotide sequence ID" value="NZ_BONS01000013.1"/>
</dbReference>
<dbReference type="InterPro" id="IPR000847">
    <property type="entry name" value="LysR_HTH_N"/>
</dbReference>
<evidence type="ECO:0000313" key="6">
    <source>
        <dbReference type="EMBL" id="MBG6141495.1"/>
    </source>
</evidence>
<keyword evidence="3 6" id="KW-0238">DNA-binding</keyword>
<dbReference type="SUPFAM" id="SSF53850">
    <property type="entry name" value="Periplasmic binding protein-like II"/>
    <property type="match status" value="1"/>
</dbReference>
<dbReference type="PROSITE" id="PS50931">
    <property type="entry name" value="HTH_LYSR"/>
    <property type="match status" value="1"/>
</dbReference>
<feature type="domain" description="HTH lysR-type" evidence="5">
    <location>
        <begin position="3"/>
        <end position="60"/>
    </location>
</feature>
<dbReference type="Gene3D" id="3.40.190.290">
    <property type="match status" value="1"/>
</dbReference>
<dbReference type="InterPro" id="IPR036390">
    <property type="entry name" value="WH_DNA-bd_sf"/>
</dbReference>
<keyword evidence="2" id="KW-0805">Transcription regulation</keyword>
<comment type="similarity">
    <text evidence="1">Belongs to the LysR transcriptional regulatory family.</text>
</comment>
<dbReference type="AlphaFoldDB" id="A0A8J7KKP6"/>
<evidence type="ECO:0000313" key="7">
    <source>
        <dbReference type="Proteomes" id="UP000622552"/>
    </source>
</evidence>
<organism evidence="6 7">
    <name type="scientific">Longispora fulva</name>
    <dbReference type="NCBI Taxonomy" id="619741"/>
    <lineage>
        <taxon>Bacteria</taxon>
        <taxon>Bacillati</taxon>
        <taxon>Actinomycetota</taxon>
        <taxon>Actinomycetes</taxon>
        <taxon>Micromonosporales</taxon>
        <taxon>Micromonosporaceae</taxon>
        <taxon>Longispora</taxon>
    </lineage>
</organism>
<proteinExistence type="inferred from homology"/>
<name>A0A8J7KKP6_9ACTN</name>
<dbReference type="GO" id="GO:0003700">
    <property type="term" value="F:DNA-binding transcription factor activity"/>
    <property type="evidence" value="ECO:0007669"/>
    <property type="project" value="InterPro"/>
</dbReference>
<dbReference type="Gene3D" id="1.10.10.10">
    <property type="entry name" value="Winged helix-like DNA-binding domain superfamily/Winged helix DNA-binding domain"/>
    <property type="match status" value="1"/>
</dbReference>
<comment type="caution">
    <text evidence="6">The sequence shown here is derived from an EMBL/GenBank/DDBJ whole genome shotgun (WGS) entry which is preliminary data.</text>
</comment>
<gene>
    <name evidence="6" type="ORF">IW245_007689</name>
</gene>
<sequence length="321" mass="34452">MNIDLRHLQILVAVADAGSIRGSATRLRLAQPSLTRQLHRIEAALGGAVFDRTPHGVLPTPAGLEILTRARRVLADVDRMWTGAAEILGQLASPPARVGGVLGAFTDALVPASEAVGDAPVTSHGDPSVSRLVDALAAGQLDAAVLHEFPGFTLRLPPSLATRHLITEPIFVGLDENHPLAQRPELDLADLAPRDWALPRADDGGLHASFHRACADAGFTARVRHWTGDSASVAPLLEAGAVCGLYPTTFVQPGIRALPLTGAPLRRRVLLAWRRDSFVDGRTEEFMAHLFRSYAAIVHRRPAYRAWWARHASHASPGLPS</sequence>
<dbReference type="GO" id="GO:0003677">
    <property type="term" value="F:DNA binding"/>
    <property type="evidence" value="ECO:0007669"/>
    <property type="project" value="UniProtKB-KW"/>
</dbReference>
<dbReference type="PANTHER" id="PTHR30346">
    <property type="entry name" value="TRANSCRIPTIONAL DUAL REGULATOR HCAR-RELATED"/>
    <property type="match status" value="1"/>
</dbReference>
<protein>
    <submittedName>
        <fullName evidence="6">DNA-binding transcriptional LysR family regulator</fullName>
    </submittedName>
</protein>
<dbReference type="Pfam" id="PF00126">
    <property type="entry name" value="HTH_1"/>
    <property type="match status" value="1"/>
</dbReference>
<dbReference type="Pfam" id="PF03466">
    <property type="entry name" value="LysR_substrate"/>
    <property type="match status" value="1"/>
</dbReference>
<dbReference type="CDD" id="cd08414">
    <property type="entry name" value="PBP2_LTTR_aromatics_like"/>
    <property type="match status" value="1"/>
</dbReference>
<dbReference type="Proteomes" id="UP000622552">
    <property type="component" value="Unassembled WGS sequence"/>
</dbReference>
<evidence type="ECO:0000256" key="3">
    <source>
        <dbReference type="ARBA" id="ARBA00023125"/>
    </source>
</evidence>
<dbReference type="EMBL" id="JADOUF010000001">
    <property type="protein sequence ID" value="MBG6141495.1"/>
    <property type="molecule type" value="Genomic_DNA"/>
</dbReference>
<dbReference type="SUPFAM" id="SSF46785">
    <property type="entry name" value="Winged helix' DNA-binding domain"/>
    <property type="match status" value="1"/>
</dbReference>
<dbReference type="PANTHER" id="PTHR30346:SF30">
    <property type="entry name" value="SMALL NEUTRAL PROTEASE REGULATORY PROTEIN"/>
    <property type="match status" value="1"/>
</dbReference>